<proteinExistence type="predicted"/>
<feature type="region of interest" description="Disordered" evidence="1">
    <location>
        <begin position="166"/>
        <end position="188"/>
    </location>
</feature>
<gene>
    <name evidence="2" type="ORF">SORBI_3001G259850</name>
</gene>
<dbReference type="EMBL" id="CM000760">
    <property type="protein sequence ID" value="OQU91861.1"/>
    <property type="molecule type" value="Genomic_DNA"/>
</dbReference>
<dbReference type="InParanoid" id="A0A1Z5S7G9"/>
<dbReference type="AlphaFoldDB" id="A0A1Z5S7G9"/>
<dbReference type="OMA" id="SERRVEH"/>
<dbReference type="Proteomes" id="UP000000768">
    <property type="component" value="Chromosome 1"/>
</dbReference>
<evidence type="ECO:0000313" key="3">
    <source>
        <dbReference type="Proteomes" id="UP000000768"/>
    </source>
</evidence>
<keyword evidence="3" id="KW-1185">Reference proteome</keyword>
<evidence type="ECO:0000256" key="1">
    <source>
        <dbReference type="SAM" id="MobiDB-lite"/>
    </source>
</evidence>
<sequence length="241" mass="25953">MASGKRRFGVRFVPDRGRRAPYGRALCGEAGNVGHRGRKDGEKSKRAGKAVVRAETEGGGVRGRIRRAGEKNAGEIRADSRERSVQGRQTYLLARVLPAPQGEAAAVESLPEAKAPPSAPLFPIRARSCRRRVAVSRPASSGHSPSARGAAAGGLLFPCHLSGPPSPPPVFPRAGHRAASSSVASSRTQSRLLQSSLEQDTVCCWMHIWDYRLQRRRQHQVEEDSQDEGPRGDGGHFAEAT</sequence>
<dbReference type="Gramene" id="OQU91861">
    <property type="protein sequence ID" value="OQU91861"/>
    <property type="gene ID" value="SORBI_3001G259850"/>
</dbReference>
<feature type="compositionally biased region" description="Low complexity" evidence="1">
    <location>
        <begin position="177"/>
        <end position="188"/>
    </location>
</feature>
<feature type="compositionally biased region" description="Basic and acidic residues" evidence="1">
    <location>
        <begin position="228"/>
        <end position="241"/>
    </location>
</feature>
<feature type="region of interest" description="Disordered" evidence="1">
    <location>
        <begin position="29"/>
        <end position="58"/>
    </location>
</feature>
<accession>A0A1Z5S7G9</accession>
<organism evidence="2 3">
    <name type="scientific">Sorghum bicolor</name>
    <name type="common">Sorghum</name>
    <name type="synonym">Sorghum vulgare</name>
    <dbReference type="NCBI Taxonomy" id="4558"/>
    <lineage>
        <taxon>Eukaryota</taxon>
        <taxon>Viridiplantae</taxon>
        <taxon>Streptophyta</taxon>
        <taxon>Embryophyta</taxon>
        <taxon>Tracheophyta</taxon>
        <taxon>Spermatophyta</taxon>
        <taxon>Magnoliopsida</taxon>
        <taxon>Liliopsida</taxon>
        <taxon>Poales</taxon>
        <taxon>Poaceae</taxon>
        <taxon>PACMAD clade</taxon>
        <taxon>Panicoideae</taxon>
        <taxon>Andropogonodae</taxon>
        <taxon>Andropogoneae</taxon>
        <taxon>Sorghinae</taxon>
        <taxon>Sorghum</taxon>
    </lineage>
</organism>
<reference evidence="2 3" key="1">
    <citation type="journal article" date="2009" name="Nature">
        <title>The Sorghum bicolor genome and the diversification of grasses.</title>
        <authorList>
            <person name="Paterson A.H."/>
            <person name="Bowers J.E."/>
            <person name="Bruggmann R."/>
            <person name="Dubchak I."/>
            <person name="Grimwood J."/>
            <person name="Gundlach H."/>
            <person name="Haberer G."/>
            <person name="Hellsten U."/>
            <person name="Mitros T."/>
            <person name="Poliakov A."/>
            <person name="Schmutz J."/>
            <person name="Spannagl M."/>
            <person name="Tang H."/>
            <person name="Wang X."/>
            <person name="Wicker T."/>
            <person name="Bharti A.K."/>
            <person name="Chapman J."/>
            <person name="Feltus F.A."/>
            <person name="Gowik U."/>
            <person name="Grigoriev I.V."/>
            <person name="Lyons E."/>
            <person name="Maher C.A."/>
            <person name="Martis M."/>
            <person name="Narechania A."/>
            <person name="Otillar R.P."/>
            <person name="Penning B.W."/>
            <person name="Salamov A.A."/>
            <person name="Wang Y."/>
            <person name="Zhang L."/>
            <person name="Carpita N.C."/>
            <person name="Freeling M."/>
            <person name="Gingle A.R."/>
            <person name="Hash C.T."/>
            <person name="Keller B."/>
            <person name="Klein P."/>
            <person name="Kresovich S."/>
            <person name="McCann M.C."/>
            <person name="Ming R."/>
            <person name="Peterson D.G."/>
            <person name="Mehboob-ur-Rahman"/>
            <person name="Ware D."/>
            <person name="Westhoff P."/>
            <person name="Mayer K.F."/>
            <person name="Messing J."/>
            <person name="Rokhsar D.S."/>
        </authorList>
    </citation>
    <scope>NUCLEOTIDE SEQUENCE [LARGE SCALE GENOMIC DNA]</scope>
    <source>
        <strain evidence="3">cv. BTx623</strain>
    </source>
</reference>
<evidence type="ECO:0000313" key="2">
    <source>
        <dbReference type="EMBL" id="OQU91861.1"/>
    </source>
</evidence>
<reference evidence="3" key="2">
    <citation type="journal article" date="2018" name="Plant J.">
        <title>The Sorghum bicolor reference genome: improved assembly, gene annotations, a transcriptome atlas, and signatures of genome organization.</title>
        <authorList>
            <person name="McCormick R.F."/>
            <person name="Truong S.K."/>
            <person name="Sreedasyam A."/>
            <person name="Jenkins J."/>
            <person name="Shu S."/>
            <person name="Sims D."/>
            <person name="Kennedy M."/>
            <person name="Amirebrahimi M."/>
            <person name="Weers B.D."/>
            <person name="McKinley B."/>
            <person name="Mattison A."/>
            <person name="Morishige D.T."/>
            <person name="Grimwood J."/>
            <person name="Schmutz J."/>
            <person name="Mullet J.E."/>
        </authorList>
    </citation>
    <scope>NUCLEOTIDE SEQUENCE [LARGE SCALE GENOMIC DNA]</scope>
    <source>
        <strain evidence="3">cv. BTx623</strain>
    </source>
</reference>
<name>A0A1Z5S7G9_SORBI</name>
<feature type="region of interest" description="Disordered" evidence="1">
    <location>
        <begin position="216"/>
        <end position="241"/>
    </location>
</feature>
<protein>
    <submittedName>
        <fullName evidence="2">Uncharacterized protein</fullName>
    </submittedName>
</protein>